<dbReference type="EMBL" id="AK373052">
    <property type="protein sequence ID" value="BAK04249.1"/>
    <property type="molecule type" value="mRNA"/>
</dbReference>
<evidence type="ECO:0000313" key="2">
    <source>
        <dbReference type="EMBL" id="BAK04249.1"/>
    </source>
</evidence>
<evidence type="ECO:0000256" key="1">
    <source>
        <dbReference type="SAM" id="MobiDB-lite"/>
    </source>
</evidence>
<organism evidence="2">
    <name type="scientific">Hordeum vulgare subsp. vulgare</name>
    <name type="common">Domesticated barley</name>
    <dbReference type="NCBI Taxonomy" id="112509"/>
    <lineage>
        <taxon>Eukaryota</taxon>
        <taxon>Viridiplantae</taxon>
        <taxon>Streptophyta</taxon>
        <taxon>Embryophyta</taxon>
        <taxon>Tracheophyta</taxon>
        <taxon>Spermatophyta</taxon>
        <taxon>Magnoliopsida</taxon>
        <taxon>Liliopsida</taxon>
        <taxon>Poales</taxon>
        <taxon>Poaceae</taxon>
        <taxon>BOP clade</taxon>
        <taxon>Pooideae</taxon>
        <taxon>Triticodae</taxon>
        <taxon>Triticeae</taxon>
        <taxon>Hordeinae</taxon>
        <taxon>Hordeum</taxon>
    </lineage>
</organism>
<protein>
    <submittedName>
        <fullName evidence="2">Predicted protein</fullName>
    </submittedName>
</protein>
<feature type="region of interest" description="Disordered" evidence="1">
    <location>
        <begin position="66"/>
        <end position="120"/>
    </location>
</feature>
<feature type="compositionally biased region" description="Low complexity" evidence="1">
    <location>
        <begin position="70"/>
        <end position="107"/>
    </location>
</feature>
<feature type="compositionally biased region" description="Pro residues" evidence="1">
    <location>
        <begin position="108"/>
        <end position="120"/>
    </location>
</feature>
<reference evidence="2" key="1">
    <citation type="journal article" date="2011" name="Plant Physiol.">
        <title>Comprehensive sequence analysis of 24,783 barley full-length cDNAs derived from 12 clone libraries.</title>
        <authorList>
            <person name="Matsumoto T."/>
            <person name="Tanaka T."/>
            <person name="Sakai H."/>
            <person name="Amano N."/>
            <person name="Kanamori H."/>
            <person name="Kurita K."/>
            <person name="Kikuta A."/>
            <person name="Kamiya K."/>
            <person name="Yamamoto M."/>
            <person name="Ikawa H."/>
            <person name="Fujii N."/>
            <person name="Hori K."/>
            <person name="Itoh T."/>
            <person name="Sato K."/>
        </authorList>
    </citation>
    <scope>NUCLEOTIDE SEQUENCE</scope>
</reference>
<dbReference type="AlphaFoldDB" id="F2EA77"/>
<accession>F2EA77</accession>
<name>F2EA77_HORVV</name>
<feature type="compositionally biased region" description="Polar residues" evidence="1">
    <location>
        <begin position="12"/>
        <end position="23"/>
    </location>
</feature>
<sequence length="120" mass="12728">MFNPRSFRYTGSPLSLASRSRPTVSPGLPIPAARSRRCVRDLIRCGAGPRQTPVVAAPCTTVPRLISSSPTRTRAPRCAPPESARVRCSTRSTASRSSSHLPATSPSPVHPPPPQLPAPV</sequence>
<proteinExistence type="evidence at transcript level"/>
<feature type="region of interest" description="Disordered" evidence="1">
    <location>
        <begin position="1"/>
        <end position="30"/>
    </location>
</feature>